<organism evidence="1 2">
    <name type="scientific">Pistacia integerrima</name>
    <dbReference type="NCBI Taxonomy" id="434235"/>
    <lineage>
        <taxon>Eukaryota</taxon>
        <taxon>Viridiplantae</taxon>
        <taxon>Streptophyta</taxon>
        <taxon>Embryophyta</taxon>
        <taxon>Tracheophyta</taxon>
        <taxon>Spermatophyta</taxon>
        <taxon>Magnoliopsida</taxon>
        <taxon>eudicotyledons</taxon>
        <taxon>Gunneridae</taxon>
        <taxon>Pentapetalae</taxon>
        <taxon>rosids</taxon>
        <taxon>malvids</taxon>
        <taxon>Sapindales</taxon>
        <taxon>Anacardiaceae</taxon>
        <taxon>Pistacia</taxon>
    </lineage>
</organism>
<evidence type="ECO:0000313" key="2">
    <source>
        <dbReference type="Proteomes" id="UP001163603"/>
    </source>
</evidence>
<gene>
    <name evidence="1" type="ORF">Pint_08300</name>
</gene>
<evidence type="ECO:0000313" key="1">
    <source>
        <dbReference type="EMBL" id="KAJ0025608.1"/>
    </source>
</evidence>
<comment type="caution">
    <text evidence="1">The sequence shown here is derived from an EMBL/GenBank/DDBJ whole genome shotgun (WGS) entry which is preliminary data.</text>
</comment>
<reference evidence="2" key="1">
    <citation type="journal article" date="2023" name="G3 (Bethesda)">
        <title>Genome assembly and association tests identify interacting loci associated with vigor, precocity, and sex in interspecific pistachio rootstocks.</title>
        <authorList>
            <person name="Palmer W."/>
            <person name="Jacygrad E."/>
            <person name="Sagayaradj S."/>
            <person name="Cavanaugh K."/>
            <person name="Han R."/>
            <person name="Bertier L."/>
            <person name="Beede B."/>
            <person name="Kafkas S."/>
            <person name="Golino D."/>
            <person name="Preece J."/>
            <person name="Michelmore R."/>
        </authorList>
    </citation>
    <scope>NUCLEOTIDE SEQUENCE [LARGE SCALE GENOMIC DNA]</scope>
</reference>
<dbReference type="EMBL" id="CM047745">
    <property type="protein sequence ID" value="KAJ0025608.1"/>
    <property type="molecule type" value="Genomic_DNA"/>
</dbReference>
<proteinExistence type="predicted"/>
<protein>
    <submittedName>
        <fullName evidence="1">Uncharacterized protein</fullName>
    </submittedName>
</protein>
<dbReference type="Proteomes" id="UP001163603">
    <property type="component" value="Chromosome 10"/>
</dbReference>
<sequence length="132" mass="15654">MLHETEVKLGSFFFSEYFPFIGWVDKLTGMKRRLENNFKELDLFFQEIIQDHSDSKVPKNGQQDIIDVLLRIQKDGGLKVDVTWDHIKAILMVIYIFLNTKNNSKYFSFKLQILIPLCNLILFLCRMYMLVP</sequence>
<keyword evidence="2" id="KW-1185">Reference proteome</keyword>
<accession>A0ACC0XZA3</accession>
<name>A0ACC0XZA3_9ROSI</name>